<keyword evidence="1" id="KW-0812">Transmembrane</keyword>
<dbReference type="EMBL" id="CP016540">
    <property type="protein sequence ID" value="ANU28252.1"/>
    <property type="molecule type" value="Genomic_DNA"/>
</dbReference>
<feature type="transmembrane region" description="Helical" evidence="1">
    <location>
        <begin position="35"/>
        <end position="53"/>
    </location>
</feature>
<gene>
    <name evidence="2" type="ORF">I858_014770</name>
</gene>
<evidence type="ECO:0000313" key="2">
    <source>
        <dbReference type="EMBL" id="ANU28252.1"/>
    </source>
</evidence>
<dbReference type="RefSeq" id="WP_065524617.1">
    <property type="nucleotide sequence ID" value="NZ_CP016540.2"/>
</dbReference>
<organism evidence="2 3">
    <name type="scientific">Planococcus versutus</name>
    <dbReference type="NCBI Taxonomy" id="1302659"/>
    <lineage>
        <taxon>Bacteria</taxon>
        <taxon>Bacillati</taxon>
        <taxon>Bacillota</taxon>
        <taxon>Bacilli</taxon>
        <taxon>Bacillales</taxon>
        <taxon>Caryophanaceae</taxon>
        <taxon>Planococcus</taxon>
    </lineage>
</organism>
<dbReference type="Proteomes" id="UP000053354">
    <property type="component" value="Chromosome"/>
</dbReference>
<evidence type="ECO:0000313" key="3">
    <source>
        <dbReference type="Proteomes" id="UP000053354"/>
    </source>
</evidence>
<keyword evidence="3" id="KW-1185">Reference proteome</keyword>
<dbReference type="AlphaFoldDB" id="A0A1B1S4Y1"/>
<keyword evidence="1" id="KW-1133">Transmembrane helix</keyword>
<evidence type="ECO:0000256" key="1">
    <source>
        <dbReference type="SAM" id="Phobius"/>
    </source>
</evidence>
<feature type="transmembrane region" description="Helical" evidence="1">
    <location>
        <begin position="65"/>
        <end position="87"/>
    </location>
</feature>
<reference evidence="2" key="1">
    <citation type="submission" date="2016-10" db="EMBL/GenBank/DDBJ databases">
        <authorList>
            <person name="See-Too W.S."/>
        </authorList>
    </citation>
    <scope>NUCLEOTIDE SEQUENCE</scope>
    <source>
        <strain evidence="2">L10.15</strain>
    </source>
</reference>
<name>A0A1B1S4Y1_9BACL</name>
<accession>A0A1B1S4Y1</accession>
<evidence type="ECO:0008006" key="4">
    <source>
        <dbReference type="Google" id="ProtNLM"/>
    </source>
</evidence>
<dbReference type="KEGG" id="pll:I858_014770"/>
<sequence length="105" mass="12146">MRLIESVDPIIMQLVIVPFVVIGIGILIAVVTKKIYMGPITTMILTLSYNYWYFTTFFPDSKLSFTMISSWCIIFPLLSLYLTWLILRQLQTIKSSFAIEARDLD</sequence>
<protein>
    <recommendedName>
        <fullName evidence="4">L-lactate permease</fullName>
    </recommendedName>
</protein>
<feature type="transmembrane region" description="Helical" evidence="1">
    <location>
        <begin position="12"/>
        <end position="30"/>
    </location>
</feature>
<keyword evidence="1" id="KW-0472">Membrane</keyword>
<dbReference type="OrthoDB" id="2936781at2"/>
<proteinExistence type="predicted"/>